<feature type="region of interest" description="Disordered" evidence="1">
    <location>
        <begin position="289"/>
        <end position="323"/>
    </location>
</feature>
<dbReference type="Pfam" id="PF02298">
    <property type="entry name" value="Cu_bind_like"/>
    <property type="match status" value="1"/>
</dbReference>
<evidence type="ECO:0000313" key="4">
    <source>
        <dbReference type="Proteomes" id="UP001281410"/>
    </source>
</evidence>
<proteinExistence type="predicted"/>
<feature type="domain" description="Phytocyanin" evidence="2">
    <location>
        <begin position="27"/>
        <end position="122"/>
    </location>
</feature>
<evidence type="ECO:0000256" key="1">
    <source>
        <dbReference type="SAM" id="MobiDB-lite"/>
    </source>
</evidence>
<dbReference type="Proteomes" id="UP001281410">
    <property type="component" value="Unassembled WGS sequence"/>
</dbReference>
<dbReference type="InterPro" id="IPR008972">
    <property type="entry name" value="Cupredoxin"/>
</dbReference>
<dbReference type="PROSITE" id="PS51485">
    <property type="entry name" value="PHYTOCYANIN"/>
    <property type="match status" value="1"/>
</dbReference>
<dbReference type="GO" id="GO:0005886">
    <property type="term" value="C:plasma membrane"/>
    <property type="evidence" value="ECO:0007669"/>
    <property type="project" value="TreeGrafter"/>
</dbReference>
<comment type="caution">
    <text evidence="3">The sequence shown here is derived from an EMBL/GenBank/DDBJ whole genome shotgun (WGS) entry which is preliminary data.</text>
</comment>
<organism evidence="3 4">
    <name type="scientific">Dipteronia sinensis</name>
    <dbReference type="NCBI Taxonomy" id="43782"/>
    <lineage>
        <taxon>Eukaryota</taxon>
        <taxon>Viridiplantae</taxon>
        <taxon>Streptophyta</taxon>
        <taxon>Embryophyta</taxon>
        <taxon>Tracheophyta</taxon>
        <taxon>Spermatophyta</taxon>
        <taxon>Magnoliopsida</taxon>
        <taxon>eudicotyledons</taxon>
        <taxon>Gunneridae</taxon>
        <taxon>Pentapetalae</taxon>
        <taxon>rosids</taxon>
        <taxon>malvids</taxon>
        <taxon>Sapindales</taxon>
        <taxon>Sapindaceae</taxon>
        <taxon>Hippocastanoideae</taxon>
        <taxon>Acereae</taxon>
        <taxon>Dipteronia</taxon>
    </lineage>
</organism>
<evidence type="ECO:0000313" key="3">
    <source>
        <dbReference type="EMBL" id="KAK3230439.1"/>
    </source>
</evidence>
<feature type="compositionally biased region" description="Polar residues" evidence="1">
    <location>
        <begin position="301"/>
        <end position="312"/>
    </location>
</feature>
<gene>
    <name evidence="3" type="ORF">Dsin_002320</name>
</gene>
<dbReference type="Pfam" id="PF05919">
    <property type="entry name" value="Mitovir_RNA_pol"/>
    <property type="match status" value="1"/>
</dbReference>
<dbReference type="Gene3D" id="2.60.40.420">
    <property type="entry name" value="Cupredoxins - blue copper proteins"/>
    <property type="match status" value="1"/>
</dbReference>
<protein>
    <recommendedName>
        <fullName evidence="2">Phytocyanin domain-containing protein</fullName>
    </recommendedName>
</protein>
<feature type="non-terminal residue" evidence="3">
    <location>
        <position position="1"/>
    </location>
</feature>
<accession>A0AAE0EJK4</accession>
<dbReference type="PANTHER" id="PTHR33021">
    <property type="entry name" value="BLUE COPPER PROTEIN"/>
    <property type="match status" value="1"/>
</dbReference>
<sequence>SSNYESMTLVLAILFTVMTSFRVSFGAIYKVGDSAGWTNTKSQGNVVDYKKWALKLAMLSYNPQIHNMMQVNSGDFVSCKPTDPGSTYYTGKDLIRLKAPGHYYFGPNHCEDGLKFAIRVSKDHLFQLPSSLDNQGYRSSVVTFTKGQPLGFIRFWPLFTLTHHMLVWIAAERVYGTTKLCDYAILGDGDRRREGLSSAFALFVIKRKEKVFGHFIQFRGRTFLIASFFKPYFQYGAIVASFRSHLVDQPGVTIAAVSEPPIYCNQCPPSRTDVASRQLFKQDRSPFHSLIRRSDSPPSGGITNTSRTSELSPRSDAGRDECERIDKPITIGAVSLTMDLLKANFVGYGMPYGRATSLLKRAQSKGIDLSASLVPFPMGSKPRKIISIRASDGSEKGCSGSRPAVGTPPMRYQQVQFRTWMCSLVVLRFLNKYRSLCVSLLKDRWCSKGQSI</sequence>
<evidence type="ECO:0000259" key="2">
    <source>
        <dbReference type="PROSITE" id="PS51485"/>
    </source>
</evidence>
<keyword evidence="4" id="KW-1185">Reference proteome</keyword>
<dbReference type="AlphaFoldDB" id="A0AAE0EJK4"/>
<dbReference type="SUPFAM" id="SSF49503">
    <property type="entry name" value="Cupredoxins"/>
    <property type="match status" value="1"/>
</dbReference>
<name>A0AAE0EJK4_9ROSI</name>
<dbReference type="EMBL" id="JANJYJ010000001">
    <property type="protein sequence ID" value="KAK3230439.1"/>
    <property type="molecule type" value="Genomic_DNA"/>
</dbReference>
<dbReference type="InterPro" id="IPR039391">
    <property type="entry name" value="Phytocyanin-like"/>
</dbReference>
<reference evidence="3" key="1">
    <citation type="journal article" date="2023" name="Plant J.">
        <title>Genome sequences and population genomics provide insights into the demographic history, inbreeding, and mutation load of two 'living fossil' tree species of Dipteronia.</title>
        <authorList>
            <person name="Feng Y."/>
            <person name="Comes H.P."/>
            <person name="Chen J."/>
            <person name="Zhu S."/>
            <person name="Lu R."/>
            <person name="Zhang X."/>
            <person name="Li P."/>
            <person name="Qiu J."/>
            <person name="Olsen K.M."/>
            <person name="Qiu Y."/>
        </authorList>
    </citation>
    <scope>NUCLEOTIDE SEQUENCE</scope>
    <source>
        <strain evidence="3">NBL</strain>
    </source>
</reference>
<dbReference type="GO" id="GO:0009055">
    <property type="term" value="F:electron transfer activity"/>
    <property type="evidence" value="ECO:0007669"/>
    <property type="project" value="InterPro"/>
</dbReference>
<dbReference type="InterPro" id="IPR008686">
    <property type="entry name" value="RNA_pol_mitovir"/>
</dbReference>
<dbReference type="PANTHER" id="PTHR33021:SF339">
    <property type="entry name" value="OS07G0570600 PROTEIN"/>
    <property type="match status" value="1"/>
</dbReference>
<dbReference type="InterPro" id="IPR003245">
    <property type="entry name" value="Phytocyanin_dom"/>
</dbReference>